<protein>
    <submittedName>
        <fullName evidence="4">ABC transporter substrate-binding protein</fullName>
    </submittedName>
</protein>
<dbReference type="PROSITE" id="PS51257">
    <property type="entry name" value="PROKAR_LIPOPROTEIN"/>
    <property type="match status" value="1"/>
</dbReference>
<feature type="signal peptide" evidence="2">
    <location>
        <begin position="1"/>
        <end position="25"/>
    </location>
</feature>
<feature type="domain" description="Solute-binding protein family 3/N-terminal" evidence="3">
    <location>
        <begin position="59"/>
        <end position="284"/>
    </location>
</feature>
<evidence type="ECO:0000313" key="4">
    <source>
        <dbReference type="EMBL" id="QAY64052.1"/>
    </source>
</evidence>
<gene>
    <name evidence="4" type="ORF">ET495_13405</name>
</gene>
<dbReference type="SUPFAM" id="SSF53850">
    <property type="entry name" value="Periplasmic binding protein-like II"/>
    <property type="match status" value="1"/>
</dbReference>
<keyword evidence="1 2" id="KW-0732">Signal</keyword>
<reference evidence="4 5" key="1">
    <citation type="submission" date="2019-01" db="EMBL/GenBank/DDBJ databases">
        <title>Genome sequencing of strain 2JSPR-7.</title>
        <authorList>
            <person name="Heo J."/>
            <person name="Kim S.-J."/>
            <person name="Kim J.-S."/>
            <person name="Hong S.-B."/>
            <person name="Kwon S.-W."/>
        </authorList>
    </citation>
    <scope>NUCLEOTIDE SEQUENCE [LARGE SCALE GENOMIC DNA]</scope>
    <source>
        <strain evidence="4 5">2JSPR-7</strain>
    </source>
</reference>
<dbReference type="SMART" id="SM00062">
    <property type="entry name" value="PBPb"/>
    <property type="match status" value="1"/>
</dbReference>
<dbReference type="InterPro" id="IPR001638">
    <property type="entry name" value="Solute-binding_3/MltF_N"/>
</dbReference>
<evidence type="ECO:0000259" key="3">
    <source>
        <dbReference type="SMART" id="SM00062"/>
    </source>
</evidence>
<dbReference type="EMBL" id="CP035495">
    <property type="protein sequence ID" value="QAY64052.1"/>
    <property type="molecule type" value="Genomic_DNA"/>
</dbReference>
<organism evidence="4 5">
    <name type="scientific">Xylanimonas allomyrinae</name>
    <dbReference type="NCBI Taxonomy" id="2509459"/>
    <lineage>
        <taxon>Bacteria</taxon>
        <taxon>Bacillati</taxon>
        <taxon>Actinomycetota</taxon>
        <taxon>Actinomycetes</taxon>
        <taxon>Micrococcales</taxon>
        <taxon>Promicromonosporaceae</taxon>
        <taxon>Xylanimonas</taxon>
    </lineage>
</organism>
<keyword evidence="5" id="KW-1185">Reference proteome</keyword>
<dbReference type="AlphaFoldDB" id="A0A4P6EMZ3"/>
<sequence>MRTRNVLPVAVAAAAALTLTACTSASEGGSASASTDPTAVTKDDAIAALVPEAVAADGKLTIGSDLTYAPAEFVDTDGKTPVGFDIEIATALAHLMGLEPDIQSSTFDAIIPGVGTRYEAGISSFTVTPARLEAVSMVTYLEAGSLFAVAKGNPDGVDPDSLCGLTVGVQTGTTQQDELEETKATCPSDAPLTLLPYEKQADVTTNLVGGKVQAMYADSPVTSYAVEQTEGQLEVLGDIRDAAPEAVVVPRGDDAMAKAVQAALQKLMDDGTLQQILASWGNGESALTTAEIDPKVG</sequence>
<name>A0A4P6EMZ3_9MICO</name>
<dbReference type="PANTHER" id="PTHR35936">
    <property type="entry name" value="MEMBRANE-BOUND LYTIC MUREIN TRANSGLYCOSYLASE F"/>
    <property type="match status" value="1"/>
</dbReference>
<evidence type="ECO:0000256" key="1">
    <source>
        <dbReference type="ARBA" id="ARBA00022729"/>
    </source>
</evidence>
<accession>A0A4P6EMZ3</accession>
<evidence type="ECO:0000256" key="2">
    <source>
        <dbReference type="SAM" id="SignalP"/>
    </source>
</evidence>
<dbReference type="OrthoDB" id="4633994at2"/>
<dbReference type="KEGG" id="xyl:ET495_13405"/>
<dbReference type="CDD" id="cd01004">
    <property type="entry name" value="PBP2_MidA_like"/>
    <property type="match status" value="1"/>
</dbReference>
<dbReference type="RefSeq" id="WP_129205211.1">
    <property type="nucleotide sequence ID" value="NZ_CP035495.1"/>
</dbReference>
<proteinExistence type="predicted"/>
<dbReference type="Proteomes" id="UP000291758">
    <property type="component" value="Chromosome"/>
</dbReference>
<dbReference type="Pfam" id="PF00497">
    <property type="entry name" value="SBP_bac_3"/>
    <property type="match status" value="1"/>
</dbReference>
<dbReference type="PANTHER" id="PTHR35936:SF17">
    <property type="entry name" value="ARGININE-BINDING EXTRACELLULAR PROTEIN ARTP"/>
    <property type="match status" value="1"/>
</dbReference>
<dbReference type="Gene3D" id="3.40.190.10">
    <property type="entry name" value="Periplasmic binding protein-like II"/>
    <property type="match status" value="2"/>
</dbReference>
<evidence type="ECO:0000313" key="5">
    <source>
        <dbReference type="Proteomes" id="UP000291758"/>
    </source>
</evidence>
<feature type="chain" id="PRO_5039588352" evidence="2">
    <location>
        <begin position="26"/>
        <end position="297"/>
    </location>
</feature>